<organism evidence="1 2">
    <name type="scientific">Ficus carica</name>
    <name type="common">Common fig</name>
    <dbReference type="NCBI Taxonomy" id="3494"/>
    <lineage>
        <taxon>Eukaryota</taxon>
        <taxon>Viridiplantae</taxon>
        <taxon>Streptophyta</taxon>
        <taxon>Embryophyta</taxon>
        <taxon>Tracheophyta</taxon>
        <taxon>Spermatophyta</taxon>
        <taxon>Magnoliopsida</taxon>
        <taxon>eudicotyledons</taxon>
        <taxon>Gunneridae</taxon>
        <taxon>Pentapetalae</taxon>
        <taxon>rosids</taxon>
        <taxon>fabids</taxon>
        <taxon>Rosales</taxon>
        <taxon>Moraceae</taxon>
        <taxon>Ficeae</taxon>
        <taxon>Ficus</taxon>
    </lineage>
</organism>
<dbReference type="Proteomes" id="UP001187192">
    <property type="component" value="Unassembled WGS sequence"/>
</dbReference>
<accession>A0AA88AUX5</accession>
<reference evidence="1" key="1">
    <citation type="submission" date="2023-07" db="EMBL/GenBank/DDBJ databases">
        <title>draft genome sequence of fig (Ficus carica).</title>
        <authorList>
            <person name="Takahashi T."/>
            <person name="Nishimura K."/>
        </authorList>
    </citation>
    <scope>NUCLEOTIDE SEQUENCE</scope>
</reference>
<gene>
    <name evidence="1" type="ORF">TIFTF001_021436</name>
</gene>
<dbReference type="EMBL" id="BTGU01000041">
    <property type="protein sequence ID" value="GMN52291.1"/>
    <property type="molecule type" value="Genomic_DNA"/>
</dbReference>
<name>A0AA88AUX5_FICCA</name>
<dbReference type="AlphaFoldDB" id="A0AA88AUX5"/>
<evidence type="ECO:0000313" key="1">
    <source>
        <dbReference type="EMBL" id="GMN52291.1"/>
    </source>
</evidence>
<comment type="caution">
    <text evidence="1">The sequence shown here is derived from an EMBL/GenBank/DDBJ whole genome shotgun (WGS) entry which is preliminary data.</text>
</comment>
<proteinExistence type="predicted"/>
<sequence>MGLLLIQSSLPSLPFTRASLPPSAPFLPSRLPPQRHPCGAVRFAATADPQPADDLNRFSSPVHLSSLL</sequence>
<protein>
    <submittedName>
        <fullName evidence="1">Uncharacterized protein</fullName>
    </submittedName>
</protein>
<keyword evidence="2" id="KW-1185">Reference proteome</keyword>
<evidence type="ECO:0000313" key="2">
    <source>
        <dbReference type="Proteomes" id="UP001187192"/>
    </source>
</evidence>